<accession>A0A7R8WGW1</accession>
<protein>
    <submittedName>
        <fullName evidence="1">Uncharacterized protein</fullName>
    </submittedName>
</protein>
<organism evidence="1">
    <name type="scientific">Cyprideis torosa</name>
    <dbReference type="NCBI Taxonomy" id="163714"/>
    <lineage>
        <taxon>Eukaryota</taxon>
        <taxon>Metazoa</taxon>
        <taxon>Ecdysozoa</taxon>
        <taxon>Arthropoda</taxon>
        <taxon>Crustacea</taxon>
        <taxon>Oligostraca</taxon>
        <taxon>Ostracoda</taxon>
        <taxon>Podocopa</taxon>
        <taxon>Podocopida</taxon>
        <taxon>Cytherocopina</taxon>
        <taxon>Cytheroidea</taxon>
        <taxon>Cytherideidae</taxon>
        <taxon>Cyprideis</taxon>
    </lineage>
</organism>
<dbReference type="EMBL" id="OB663515">
    <property type="protein sequence ID" value="CAD7231438.1"/>
    <property type="molecule type" value="Genomic_DNA"/>
</dbReference>
<evidence type="ECO:0000313" key="1">
    <source>
        <dbReference type="EMBL" id="CAD7231438.1"/>
    </source>
</evidence>
<name>A0A7R8WGW1_9CRUS</name>
<sequence>MSSRAEERWITAGLEGLAPVNRMIVNHNIEQPGVLAELEKDSNVLYPAFDICGSDGEAVLKLLGASWTLSACQPVDFEIFVPSKDDHLTYAEGVIGRISKDWPEFGKSSSFPTFFNVGVGFPAALSTSLKATLFLIMYMFYQKPDKNPKTVALSRINPGRLIHSPRLGTMSFYASKYAPSILATTSVSSATYTSSTFTNGGGHLEDESFYLNIPHSSNNGTSGRHHVNGGIPSAR</sequence>
<gene>
    <name evidence="1" type="ORF">CTOB1V02_LOCUS9285</name>
</gene>
<reference evidence="1" key="1">
    <citation type="submission" date="2020-11" db="EMBL/GenBank/DDBJ databases">
        <authorList>
            <person name="Tran Van P."/>
        </authorList>
    </citation>
    <scope>NUCLEOTIDE SEQUENCE</scope>
</reference>
<proteinExistence type="predicted"/>
<dbReference type="AlphaFoldDB" id="A0A7R8WGW1"/>